<evidence type="ECO:0000313" key="2">
    <source>
        <dbReference type="Proteomes" id="UP001208570"/>
    </source>
</evidence>
<sequence length="99" mass="11416">MPVSLVRKSFANDSHQLAHSLTLCRIHEHINKQVFSRRDQLDEARDEGGEVCMCQCAGYRTVSSASWINADSSHQNLRAFPRVPTDDPFRYIYDRSFDL</sequence>
<gene>
    <name evidence="1" type="ORF">LSH36_383g02022</name>
</gene>
<accession>A0AAD9MYW5</accession>
<protein>
    <submittedName>
        <fullName evidence="1">Uncharacterized protein</fullName>
    </submittedName>
</protein>
<dbReference type="Proteomes" id="UP001208570">
    <property type="component" value="Unassembled WGS sequence"/>
</dbReference>
<reference evidence="1" key="1">
    <citation type="journal article" date="2023" name="Mol. Biol. Evol.">
        <title>Third-Generation Sequencing Reveals the Adaptive Role of the Epigenome in Three Deep-Sea Polychaetes.</title>
        <authorList>
            <person name="Perez M."/>
            <person name="Aroh O."/>
            <person name="Sun Y."/>
            <person name="Lan Y."/>
            <person name="Juniper S.K."/>
            <person name="Young C.R."/>
            <person name="Angers B."/>
            <person name="Qian P.Y."/>
        </authorList>
    </citation>
    <scope>NUCLEOTIDE SEQUENCE</scope>
    <source>
        <strain evidence="1">P08H-3</strain>
    </source>
</reference>
<evidence type="ECO:0000313" key="1">
    <source>
        <dbReference type="EMBL" id="KAK2150907.1"/>
    </source>
</evidence>
<organism evidence="1 2">
    <name type="scientific">Paralvinella palmiformis</name>
    <dbReference type="NCBI Taxonomy" id="53620"/>
    <lineage>
        <taxon>Eukaryota</taxon>
        <taxon>Metazoa</taxon>
        <taxon>Spiralia</taxon>
        <taxon>Lophotrochozoa</taxon>
        <taxon>Annelida</taxon>
        <taxon>Polychaeta</taxon>
        <taxon>Sedentaria</taxon>
        <taxon>Canalipalpata</taxon>
        <taxon>Terebellida</taxon>
        <taxon>Terebelliformia</taxon>
        <taxon>Alvinellidae</taxon>
        <taxon>Paralvinella</taxon>
    </lineage>
</organism>
<keyword evidence="2" id="KW-1185">Reference proteome</keyword>
<proteinExistence type="predicted"/>
<dbReference type="EMBL" id="JAODUP010000383">
    <property type="protein sequence ID" value="KAK2150907.1"/>
    <property type="molecule type" value="Genomic_DNA"/>
</dbReference>
<dbReference type="AlphaFoldDB" id="A0AAD9MYW5"/>
<comment type="caution">
    <text evidence="1">The sequence shown here is derived from an EMBL/GenBank/DDBJ whole genome shotgun (WGS) entry which is preliminary data.</text>
</comment>
<name>A0AAD9MYW5_9ANNE</name>